<proteinExistence type="predicted"/>
<gene>
    <name evidence="2" type="ORF">K432DRAFT_185131</name>
</gene>
<accession>A0A8E2E076</accession>
<name>A0A8E2E076_9PEZI</name>
<evidence type="ECO:0000256" key="1">
    <source>
        <dbReference type="SAM" id="Phobius"/>
    </source>
</evidence>
<sequence>MNPIIETGRLKFRSPQRHWKGIQQEALGALRQILWILCQTLLRIYRLQRPTTKGLPEYNYLRTLIGPDLIARLVNYLWILIGLGLISHQMASRVHYLRRMTSGIHYLRTSQIFRYESHQL</sequence>
<dbReference type="EMBL" id="KV745397">
    <property type="protein sequence ID" value="OCK74889.1"/>
    <property type="molecule type" value="Genomic_DNA"/>
</dbReference>
<keyword evidence="1" id="KW-0812">Transmembrane</keyword>
<dbReference type="Proteomes" id="UP000250266">
    <property type="component" value="Unassembled WGS sequence"/>
</dbReference>
<keyword evidence="1" id="KW-1133">Transmembrane helix</keyword>
<keyword evidence="1" id="KW-0472">Membrane</keyword>
<dbReference type="AlphaFoldDB" id="A0A8E2E076"/>
<protein>
    <submittedName>
        <fullName evidence="2">Uncharacterized protein</fullName>
    </submittedName>
</protein>
<evidence type="ECO:0000313" key="2">
    <source>
        <dbReference type="EMBL" id="OCK74889.1"/>
    </source>
</evidence>
<feature type="transmembrane region" description="Helical" evidence="1">
    <location>
        <begin position="69"/>
        <end position="91"/>
    </location>
</feature>
<organism evidence="2 3">
    <name type="scientific">Lepidopterella palustris CBS 459.81</name>
    <dbReference type="NCBI Taxonomy" id="1314670"/>
    <lineage>
        <taxon>Eukaryota</taxon>
        <taxon>Fungi</taxon>
        <taxon>Dikarya</taxon>
        <taxon>Ascomycota</taxon>
        <taxon>Pezizomycotina</taxon>
        <taxon>Dothideomycetes</taxon>
        <taxon>Pleosporomycetidae</taxon>
        <taxon>Mytilinidiales</taxon>
        <taxon>Argynnaceae</taxon>
        <taxon>Lepidopterella</taxon>
    </lineage>
</organism>
<evidence type="ECO:0000313" key="3">
    <source>
        <dbReference type="Proteomes" id="UP000250266"/>
    </source>
</evidence>
<keyword evidence="3" id="KW-1185">Reference proteome</keyword>
<reference evidence="2 3" key="1">
    <citation type="journal article" date="2016" name="Nat. Commun.">
        <title>Ectomycorrhizal ecology is imprinted in the genome of the dominant symbiotic fungus Cenococcum geophilum.</title>
        <authorList>
            <consortium name="DOE Joint Genome Institute"/>
            <person name="Peter M."/>
            <person name="Kohler A."/>
            <person name="Ohm R.A."/>
            <person name="Kuo A."/>
            <person name="Krutzmann J."/>
            <person name="Morin E."/>
            <person name="Arend M."/>
            <person name="Barry K.W."/>
            <person name="Binder M."/>
            <person name="Choi C."/>
            <person name="Clum A."/>
            <person name="Copeland A."/>
            <person name="Grisel N."/>
            <person name="Haridas S."/>
            <person name="Kipfer T."/>
            <person name="LaButti K."/>
            <person name="Lindquist E."/>
            <person name="Lipzen A."/>
            <person name="Maire R."/>
            <person name="Meier B."/>
            <person name="Mihaltcheva S."/>
            <person name="Molinier V."/>
            <person name="Murat C."/>
            <person name="Poggeler S."/>
            <person name="Quandt C.A."/>
            <person name="Sperisen C."/>
            <person name="Tritt A."/>
            <person name="Tisserant E."/>
            <person name="Crous P.W."/>
            <person name="Henrissat B."/>
            <person name="Nehls U."/>
            <person name="Egli S."/>
            <person name="Spatafora J.W."/>
            <person name="Grigoriev I.V."/>
            <person name="Martin F.M."/>
        </authorList>
    </citation>
    <scope>NUCLEOTIDE SEQUENCE [LARGE SCALE GENOMIC DNA]</scope>
    <source>
        <strain evidence="2 3">CBS 459.81</strain>
    </source>
</reference>